<evidence type="ECO:0000259" key="6">
    <source>
        <dbReference type="PROSITE" id="PS50850"/>
    </source>
</evidence>
<dbReference type="PATRIC" id="fig|1629.5.peg.320"/>
<evidence type="ECO:0000313" key="7">
    <source>
        <dbReference type="EMBL" id="KRN47047.1"/>
    </source>
</evidence>
<keyword evidence="5" id="KW-0472">Membrane</keyword>
<dbReference type="Proteomes" id="UP000051992">
    <property type="component" value="Unassembled WGS sequence"/>
</dbReference>
<evidence type="ECO:0000256" key="2">
    <source>
        <dbReference type="ARBA" id="ARBA00022448"/>
    </source>
</evidence>
<evidence type="ECO:0000256" key="5">
    <source>
        <dbReference type="ARBA" id="ARBA00023136"/>
    </source>
</evidence>
<keyword evidence="3" id="KW-0812">Transmembrane</keyword>
<dbReference type="EMBL" id="JQBM01000001">
    <property type="protein sequence ID" value="KRN47047.1"/>
    <property type="molecule type" value="Genomic_DNA"/>
</dbReference>
<dbReference type="InterPro" id="IPR036259">
    <property type="entry name" value="MFS_trans_sf"/>
</dbReference>
<dbReference type="Pfam" id="PF07690">
    <property type="entry name" value="MFS_1"/>
    <property type="match status" value="1"/>
</dbReference>
<dbReference type="Gene3D" id="1.20.1250.20">
    <property type="entry name" value="MFS general substrate transporter like domains"/>
    <property type="match status" value="1"/>
</dbReference>
<dbReference type="PROSITE" id="PS50850">
    <property type="entry name" value="MFS"/>
    <property type="match status" value="1"/>
</dbReference>
<keyword evidence="4" id="KW-1133">Transmembrane helix</keyword>
<keyword evidence="8" id="KW-1185">Reference proteome</keyword>
<protein>
    <submittedName>
        <fullName evidence="7">Cyanate permease</fullName>
    </submittedName>
</protein>
<evidence type="ECO:0000256" key="3">
    <source>
        <dbReference type="ARBA" id="ARBA00022692"/>
    </source>
</evidence>
<organism evidence="7 8">
    <name type="scientific">Weissella viridescens</name>
    <name type="common">Lactobacillus viridescens</name>
    <dbReference type="NCBI Taxonomy" id="1629"/>
    <lineage>
        <taxon>Bacteria</taxon>
        <taxon>Bacillati</taxon>
        <taxon>Bacillota</taxon>
        <taxon>Bacilli</taxon>
        <taxon>Lactobacillales</taxon>
        <taxon>Lactobacillaceae</taxon>
        <taxon>Weissella</taxon>
    </lineage>
</organism>
<evidence type="ECO:0000256" key="4">
    <source>
        <dbReference type="ARBA" id="ARBA00022989"/>
    </source>
</evidence>
<feature type="domain" description="Major facilitator superfamily (MFS) profile" evidence="6">
    <location>
        <begin position="9"/>
        <end position="401"/>
    </location>
</feature>
<name>A0A0R2HAU8_WEIVI</name>
<gene>
    <name evidence="7" type="ORF">IV50_GL000317</name>
</gene>
<sequence>MQKKYKLSVYLLLSLSVVLIGTNMRAPVTTLPLMLNQIAASLHVATSQLGILTTIPLVMFVLVSNFAAKTMQLMGLKRAMAFAVAMILLGSLCRVVTNMPMMLIGTVLIGLGIAHLNVFMPSFVMAFFPTQIGLYTSIYTMSNMLGTAVFNILTAPVMINFGWHAMMWILVLLPAVALVVWIVASRFAEPAVQEPVDDIDQSTTKEPKLYVWRNSRAWALLLVFGFQAILNYTFVAWMPSLMAYHHVSAANIGWIMALYSVMGMFVSLLVPNLIVRLSKRGLAGCVVFMGMIGLLTAYMLFNQNTSSVGFWLAVALMIGSLTAFFFLIAMTMFAAKTTTPFQTATVSGMAQSGGYLISAFGPTLYGQAFQANPTGNAQNIMYTIIVILLVAITLFVIKSDEIFTKS</sequence>
<reference evidence="7 8" key="1">
    <citation type="journal article" date="2015" name="Genome Announc.">
        <title>Expanding the biotechnology potential of lactobacilli through comparative genomics of 213 strains and associated genera.</title>
        <authorList>
            <person name="Sun Z."/>
            <person name="Harris H.M."/>
            <person name="McCann A."/>
            <person name="Guo C."/>
            <person name="Argimon S."/>
            <person name="Zhang W."/>
            <person name="Yang X."/>
            <person name="Jeffery I.B."/>
            <person name="Cooney J.C."/>
            <person name="Kagawa T.F."/>
            <person name="Liu W."/>
            <person name="Song Y."/>
            <person name="Salvetti E."/>
            <person name="Wrobel A."/>
            <person name="Rasinkangas P."/>
            <person name="Parkhill J."/>
            <person name="Rea M.C."/>
            <person name="O'Sullivan O."/>
            <person name="Ritari J."/>
            <person name="Douillard F.P."/>
            <person name="Paul Ross R."/>
            <person name="Yang R."/>
            <person name="Briner A.E."/>
            <person name="Felis G.E."/>
            <person name="de Vos W.M."/>
            <person name="Barrangou R."/>
            <person name="Klaenhammer T.R."/>
            <person name="Caufield P.W."/>
            <person name="Cui Y."/>
            <person name="Zhang H."/>
            <person name="O'Toole P.W."/>
        </authorList>
    </citation>
    <scope>NUCLEOTIDE SEQUENCE [LARGE SCALE GENOMIC DNA]</scope>
    <source>
        <strain evidence="7 8">DSM 20410</strain>
    </source>
</reference>
<dbReference type="InterPro" id="IPR011701">
    <property type="entry name" value="MFS"/>
</dbReference>
<dbReference type="GO" id="GO:0005886">
    <property type="term" value="C:plasma membrane"/>
    <property type="evidence" value="ECO:0007669"/>
    <property type="project" value="UniProtKB-SubCell"/>
</dbReference>
<dbReference type="PANTHER" id="PTHR23523">
    <property type="match status" value="1"/>
</dbReference>
<accession>A0A0R2HAU8</accession>
<evidence type="ECO:0000313" key="8">
    <source>
        <dbReference type="Proteomes" id="UP000051992"/>
    </source>
</evidence>
<dbReference type="SUPFAM" id="SSF103473">
    <property type="entry name" value="MFS general substrate transporter"/>
    <property type="match status" value="1"/>
</dbReference>
<proteinExistence type="predicted"/>
<comment type="caution">
    <text evidence="7">The sequence shown here is derived from an EMBL/GenBank/DDBJ whole genome shotgun (WGS) entry which is preliminary data.</text>
</comment>
<dbReference type="PANTHER" id="PTHR23523:SF2">
    <property type="entry name" value="2-NITROIMIDAZOLE TRANSPORTER"/>
    <property type="match status" value="1"/>
</dbReference>
<evidence type="ECO:0000256" key="1">
    <source>
        <dbReference type="ARBA" id="ARBA00004651"/>
    </source>
</evidence>
<dbReference type="InterPro" id="IPR020846">
    <property type="entry name" value="MFS_dom"/>
</dbReference>
<dbReference type="InterPro" id="IPR052524">
    <property type="entry name" value="MFS_Cyanate_Porter"/>
</dbReference>
<dbReference type="AlphaFoldDB" id="A0A0R2HAU8"/>
<dbReference type="RefSeq" id="WP_057744072.1">
    <property type="nucleotide sequence ID" value="NZ_BJLU01000003.1"/>
</dbReference>
<comment type="subcellular location">
    <subcellularLocation>
        <location evidence="1">Cell membrane</location>
        <topology evidence="1">Multi-pass membrane protein</topology>
    </subcellularLocation>
</comment>
<dbReference type="GO" id="GO:0022857">
    <property type="term" value="F:transmembrane transporter activity"/>
    <property type="evidence" value="ECO:0007669"/>
    <property type="project" value="InterPro"/>
</dbReference>
<keyword evidence="2" id="KW-0813">Transport</keyword>